<evidence type="ECO:0000256" key="2">
    <source>
        <dbReference type="ARBA" id="ARBA00005628"/>
    </source>
</evidence>
<comment type="subcellular location">
    <subcellularLocation>
        <location evidence="1">Cytoplasm</location>
    </subcellularLocation>
</comment>
<feature type="domain" description="Nucleotidyl transferase" evidence="8">
    <location>
        <begin position="5"/>
        <end position="231"/>
    </location>
</feature>
<sequence length="409" mass="45396">MITQAMVLCGGLGTRLGSLTADTPKPLLHVGDRPFLDVLLHELGRHGIRDVVFLASFHHDKIADYARDNPVAKRFGMQLRVSVEPEQAGTGGALAHALPLAQDEFLVLNGDSWFDINVLALEALSGRLAYADVVLTLREIPNADRYGVVVTEGEKVLSFLERQAEPGPGLVNAGIYLMRKSALASVPAVCSLERDVLPALIEQGRVAACRFDGYFLDIGVPQSFAQAQSEVPRQLRRPACFFDRDGVLNRDDGYVGQVDRFVWIEGAREAIKACNDAGWFVFVVTNQAGVARGYYTEDDVHHLYAHIQSEIRAVGAHIDDLRYCPYHPDGVVERYKRTHPWRKPEPGMLLDLIEHWNIDLDRSCFIGDQETDIRAGDSINLRTHLFTGGNLLAFMKTAQILPDASAERR</sequence>
<dbReference type="SUPFAM" id="SSF53448">
    <property type="entry name" value="Nucleotide-diphospho-sugar transferases"/>
    <property type="match status" value="1"/>
</dbReference>
<dbReference type="CDD" id="cd07503">
    <property type="entry name" value="HAD_HisB-N"/>
    <property type="match status" value="1"/>
</dbReference>
<comment type="similarity">
    <text evidence="2">Belongs to the GmhB family.</text>
</comment>
<reference evidence="9 10" key="1">
    <citation type="submission" date="2019-06" db="EMBL/GenBank/DDBJ databases">
        <authorList>
            <person name="Rodrigo-Torres L."/>
            <person name="Arahal R. D."/>
            <person name="Lucena T."/>
        </authorList>
    </citation>
    <scope>NUCLEOTIDE SEQUENCE [LARGE SCALE GENOMIC DNA]</scope>
    <source>
        <strain evidence="9 10">SB0023/3</strain>
    </source>
</reference>
<keyword evidence="5 9" id="KW-0378">Hydrolase</keyword>
<evidence type="ECO:0000313" key="10">
    <source>
        <dbReference type="Proteomes" id="UP000410984"/>
    </source>
</evidence>
<organism evidence="9 10">
    <name type="scientific">Methylobacterium symbioticum</name>
    <dbReference type="NCBI Taxonomy" id="2584084"/>
    <lineage>
        <taxon>Bacteria</taxon>
        <taxon>Pseudomonadati</taxon>
        <taxon>Pseudomonadota</taxon>
        <taxon>Alphaproteobacteria</taxon>
        <taxon>Hyphomicrobiales</taxon>
        <taxon>Methylobacteriaceae</taxon>
        <taxon>Methylobacterium</taxon>
    </lineage>
</organism>
<dbReference type="AlphaFoldDB" id="A0A509E937"/>
<dbReference type="NCBIfam" id="TIGR01662">
    <property type="entry name" value="HAD-SF-IIIA"/>
    <property type="match status" value="1"/>
</dbReference>
<dbReference type="Proteomes" id="UP000410984">
    <property type="component" value="Unassembled WGS sequence"/>
</dbReference>
<gene>
    <name evidence="9" type="primary">gmhB</name>
    <name evidence="9" type="ORF">MET9862_01369</name>
</gene>
<keyword evidence="4" id="KW-0479">Metal-binding</keyword>
<evidence type="ECO:0000256" key="3">
    <source>
        <dbReference type="ARBA" id="ARBA00022490"/>
    </source>
</evidence>
<dbReference type="EMBL" id="CABFPH010000013">
    <property type="protein sequence ID" value="VUD70796.1"/>
    <property type="molecule type" value="Genomic_DNA"/>
</dbReference>
<evidence type="ECO:0000313" key="9">
    <source>
        <dbReference type="EMBL" id="VUD70796.1"/>
    </source>
</evidence>
<name>A0A509E937_9HYPH</name>
<evidence type="ECO:0000256" key="1">
    <source>
        <dbReference type="ARBA" id="ARBA00004496"/>
    </source>
</evidence>
<dbReference type="Pfam" id="PF00483">
    <property type="entry name" value="NTP_transferase"/>
    <property type="match status" value="1"/>
</dbReference>
<dbReference type="PANTHER" id="PTHR42891:SF1">
    <property type="entry name" value="D-GLYCERO-BETA-D-MANNO-HEPTOSE-1,7-BISPHOSPHATE 7-PHOSPHATASE"/>
    <property type="match status" value="1"/>
</dbReference>
<evidence type="ECO:0000256" key="7">
    <source>
        <dbReference type="ARBA" id="ARBA00031828"/>
    </source>
</evidence>
<dbReference type="Pfam" id="PF13242">
    <property type="entry name" value="Hydrolase_like"/>
    <property type="match status" value="1"/>
</dbReference>
<dbReference type="NCBIfam" id="TIGR01656">
    <property type="entry name" value="Histidinol-ppas"/>
    <property type="match status" value="1"/>
</dbReference>
<evidence type="ECO:0000259" key="8">
    <source>
        <dbReference type="Pfam" id="PF00483"/>
    </source>
</evidence>
<dbReference type="InterPro" id="IPR036412">
    <property type="entry name" value="HAD-like_sf"/>
</dbReference>
<dbReference type="Gene3D" id="3.90.550.10">
    <property type="entry name" value="Spore Coat Polysaccharide Biosynthesis Protein SpsA, Chain A"/>
    <property type="match status" value="1"/>
</dbReference>
<dbReference type="InterPro" id="IPR004446">
    <property type="entry name" value="Heptose_bisP_phosphatase"/>
</dbReference>
<dbReference type="GO" id="GO:0016791">
    <property type="term" value="F:phosphatase activity"/>
    <property type="evidence" value="ECO:0007669"/>
    <property type="project" value="InterPro"/>
</dbReference>
<dbReference type="InterPro" id="IPR029044">
    <property type="entry name" value="Nucleotide-diphossugar_trans"/>
</dbReference>
<keyword evidence="3" id="KW-0963">Cytoplasm</keyword>
<dbReference type="InterPro" id="IPR006549">
    <property type="entry name" value="HAD-SF_hydro_IIIA"/>
</dbReference>
<dbReference type="CDD" id="cd06915">
    <property type="entry name" value="NTP_transferase_WcbM_like"/>
    <property type="match status" value="1"/>
</dbReference>
<dbReference type="PANTHER" id="PTHR42891">
    <property type="entry name" value="D-GLYCERO-BETA-D-MANNO-HEPTOSE-1,7-BISPHOSPHATE 7-PHOSPHATASE"/>
    <property type="match status" value="1"/>
</dbReference>
<dbReference type="InterPro" id="IPR023214">
    <property type="entry name" value="HAD_sf"/>
</dbReference>
<dbReference type="InterPro" id="IPR006543">
    <property type="entry name" value="Histidinol-phos"/>
</dbReference>
<dbReference type="RefSeq" id="WP_244612604.1">
    <property type="nucleotide sequence ID" value="NZ_CABFPH010000013.1"/>
</dbReference>
<evidence type="ECO:0000256" key="6">
    <source>
        <dbReference type="ARBA" id="ARBA00023277"/>
    </source>
</evidence>
<dbReference type="Gene3D" id="3.40.50.1000">
    <property type="entry name" value="HAD superfamily/HAD-like"/>
    <property type="match status" value="1"/>
</dbReference>
<dbReference type="InterPro" id="IPR005835">
    <property type="entry name" value="NTP_transferase_dom"/>
</dbReference>
<dbReference type="SUPFAM" id="SSF56784">
    <property type="entry name" value="HAD-like"/>
    <property type="match status" value="1"/>
</dbReference>
<proteinExistence type="inferred from homology"/>
<dbReference type="GO" id="GO:0046872">
    <property type="term" value="F:metal ion binding"/>
    <property type="evidence" value="ECO:0007669"/>
    <property type="project" value="UniProtKB-KW"/>
</dbReference>
<protein>
    <recommendedName>
        <fullName evidence="7">D,D-heptose 1,7-bisphosphate phosphatase</fullName>
    </recommendedName>
</protein>
<accession>A0A509E937</accession>
<dbReference type="GO" id="GO:0005975">
    <property type="term" value="P:carbohydrate metabolic process"/>
    <property type="evidence" value="ECO:0007669"/>
    <property type="project" value="InterPro"/>
</dbReference>
<dbReference type="GO" id="GO:0005737">
    <property type="term" value="C:cytoplasm"/>
    <property type="evidence" value="ECO:0007669"/>
    <property type="project" value="UniProtKB-SubCell"/>
</dbReference>
<evidence type="ECO:0000256" key="5">
    <source>
        <dbReference type="ARBA" id="ARBA00022801"/>
    </source>
</evidence>
<keyword evidence="6" id="KW-0119">Carbohydrate metabolism</keyword>
<keyword evidence="10" id="KW-1185">Reference proteome</keyword>
<evidence type="ECO:0000256" key="4">
    <source>
        <dbReference type="ARBA" id="ARBA00022723"/>
    </source>
</evidence>